<dbReference type="InterPro" id="IPR050111">
    <property type="entry name" value="C-type_lectin/snaclec_domain"/>
</dbReference>
<keyword evidence="1" id="KW-1015">Disulfide bond</keyword>
<evidence type="ECO:0000256" key="1">
    <source>
        <dbReference type="ARBA" id="ARBA00023157"/>
    </source>
</evidence>
<organism evidence="4 5">
    <name type="scientific">Atractosteus spatula</name>
    <name type="common">Alligator gar</name>
    <name type="synonym">Lepisosteus spatula</name>
    <dbReference type="NCBI Taxonomy" id="7917"/>
    <lineage>
        <taxon>Eukaryota</taxon>
        <taxon>Metazoa</taxon>
        <taxon>Chordata</taxon>
        <taxon>Craniata</taxon>
        <taxon>Vertebrata</taxon>
        <taxon>Euteleostomi</taxon>
        <taxon>Actinopterygii</taxon>
        <taxon>Neopterygii</taxon>
        <taxon>Holostei</taxon>
        <taxon>Semionotiformes</taxon>
        <taxon>Lepisosteidae</taxon>
        <taxon>Atractosteus</taxon>
    </lineage>
</organism>
<evidence type="ECO:0000256" key="2">
    <source>
        <dbReference type="SAM" id="SignalP"/>
    </source>
</evidence>
<dbReference type="InterPro" id="IPR018378">
    <property type="entry name" value="C-type_lectin_CS"/>
</dbReference>
<protein>
    <submittedName>
        <fullName evidence="4">LECA protein</fullName>
    </submittedName>
</protein>
<dbReference type="AlphaFoldDB" id="A0A8J7TCG6"/>
<evidence type="ECO:0000313" key="5">
    <source>
        <dbReference type="Proteomes" id="UP000736164"/>
    </source>
</evidence>
<keyword evidence="2" id="KW-0732">Signal</keyword>
<comment type="caution">
    <text evidence="4">The sequence shown here is derived from an EMBL/GenBank/DDBJ whole genome shotgun (WGS) entry which is preliminary data.</text>
</comment>
<sequence>MKTFSAVCALACLVLVSASDVPDVQADPEVDVGDWDTYCPTAFPGLCKSQSFTEGHTIYTYFTYQLNFTDAEMLCRRKYRDGHLASIHSYRINRLVTCLTTHCNHAARVWIGGFELFRSGRFTWTDGTKWDYSRWIAGYPARFIQACVELNWNIRGTWSDHSCSLRKPFVCKHSF</sequence>
<dbReference type="PANTHER" id="PTHR22803">
    <property type="entry name" value="MANNOSE, PHOSPHOLIPASE, LECTIN RECEPTOR RELATED"/>
    <property type="match status" value="1"/>
</dbReference>
<dbReference type="PROSITE" id="PS00615">
    <property type="entry name" value="C_TYPE_LECTIN_1"/>
    <property type="match status" value="1"/>
</dbReference>
<feature type="chain" id="PRO_5035325683" evidence="2">
    <location>
        <begin position="27"/>
        <end position="175"/>
    </location>
</feature>
<name>A0A8J7TCG6_ATRSP</name>
<evidence type="ECO:0000313" key="4">
    <source>
        <dbReference type="EMBL" id="MBN3318637.1"/>
    </source>
</evidence>
<evidence type="ECO:0000259" key="3">
    <source>
        <dbReference type="PROSITE" id="PS50041"/>
    </source>
</evidence>
<gene>
    <name evidence="4" type="primary">Lec_0</name>
    <name evidence="4" type="ORF">GTO95_0001189</name>
</gene>
<dbReference type="Proteomes" id="UP000736164">
    <property type="component" value="Unassembled WGS sequence"/>
</dbReference>
<dbReference type="Gene3D" id="3.10.100.10">
    <property type="entry name" value="Mannose-Binding Protein A, subunit A"/>
    <property type="match status" value="1"/>
</dbReference>
<dbReference type="EMBL" id="JAAWVO010040638">
    <property type="protein sequence ID" value="MBN3318637.1"/>
    <property type="molecule type" value="Genomic_DNA"/>
</dbReference>
<accession>A0A8J7TCG6</accession>
<feature type="non-terminal residue" evidence="4">
    <location>
        <position position="1"/>
    </location>
</feature>
<dbReference type="InterPro" id="IPR016187">
    <property type="entry name" value="CTDL_fold"/>
</dbReference>
<feature type="non-terminal residue" evidence="4">
    <location>
        <position position="175"/>
    </location>
</feature>
<dbReference type="Pfam" id="PF00059">
    <property type="entry name" value="Lectin_C"/>
    <property type="match status" value="1"/>
</dbReference>
<dbReference type="SUPFAM" id="SSF56436">
    <property type="entry name" value="C-type lectin-like"/>
    <property type="match status" value="1"/>
</dbReference>
<keyword evidence="5" id="KW-1185">Reference proteome</keyword>
<dbReference type="PROSITE" id="PS50041">
    <property type="entry name" value="C_TYPE_LECTIN_2"/>
    <property type="match status" value="1"/>
</dbReference>
<feature type="signal peptide" evidence="2">
    <location>
        <begin position="1"/>
        <end position="26"/>
    </location>
</feature>
<proteinExistence type="predicted"/>
<reference evidence="4" key="1">
    <citation type="journal article" date="2021" name="Cell">
        <title>Tracing the genetic footprints of vertebrate landing in non-teleost ray-finned fishes.</title>
        <authorList>
            <person name="Bi X."/>
            <person name="Wang K."/>
            <person name="Yang L."/>
            <person name="Pan H."/>
            <person name="Jiang H."/>
            <person name="Wei Q."/>
            <person name="Fang M."/>
            <person name="Yu H."/>
            <person name="Zhu C."/>
            <person name="Cai Y."/>
            <person name="He Y."/>
            <person name="Gan X."/>
            <person name="Zeng H."/>
            <person name="Yu D."/>
            <person name="Zhu Y."/>
            <person name="Jiang H."/>
            <person name="Qiu Q."/>
            <person name="Yang H."/>
            <person name="Zhang Y.E."/>
            <person name="Wang W."/>
            <person name="Zhu M."/>
            <person name="He S."/>
            <person name="Zhang G."/>
        </authorList>
    </citation>
    <scope>NUCLEOTIDE SEQUENCE</scope>
    <source>
        <strain evidence="4">Allg_001</strain>
    </source>
</reference>
<dbReference type="InterPro" id="IPR001304">
    <property type="entry name" value="C-type_lectin-like"/>
</dbReference>
<dbReference type="SMART" id="SM00034">
    <property type="entry name" value="CLECT"/>
    <property type="match status" value="1"/>
</dbReference>
<dbReference type="InterPro" id="IPR016186">
    <property type="entry name" value="C-type_lectin-like/link_sf"/>
</dbReference>
<feature type="domain" description="C-type lectin" evidence="3">
    <location>
        <begin position="59"/>
        <end position="172"/>
    </location>
</feature>